<reference evidence="1" key="1">
    <citation type="submission" date="2023-02" db="EMBL/GenBank/DDBJ databases">
        <title>Kitasatospora phosalacinea NBRC 14627.</title>
        <authorList>
            <person name="Ichikawa N."/>
            <person name="Sato H."/>
            <person name="Tonouchi N."/>
        </authorList>
    </citation>
    <scope>NUCLEOTIDE SEQUENCE</scope>
    <source>
        <strain evidence="1">NBRC 14627</strain>
    </source>
</reference>
<gene>
    <name evidence="1" type="ORF">Kpho02_76660</name>
</gene>
<organism evidence="1 2">
    <name type="scientific">Kitasatospora phosalacinea</name>
    <dbReference type="NCBI Taxonomy" id="2065"/>
    <lineage>
        <taxon>Bacteria</taxon>
        <taxon>Bacillati</taxon>
        <taxon>Actinomycetota</taxon>
        <taxon>Actinomycetes</taxon>
        <taxon>Kitasatosporales</taxon>
        <taxon>Streptomycetaceae</taxon>
        <taxon>Kitasatospora</taxon>
    </lineage>
</organism>
<dbReference type="AlphaFoldDB" id="A0A9W6QHZ8"/>
<sequence length="74" mass="8426">MFAGAVRRHLRVAEIRGLLVRRGFAVPDRPGIRLRTLADVFAYVQAEGVVLRLDATEVQVRHPPLWRAANLRVR</sequence>
<dbReference type="EMBL" id="BSSA01000056">
    <property type="protein sequence ID" value="GLW75369.1"/>
    <property type="molecule type" value="Genomic_DNA"/>
</dbReference>
<protein>
    <submittedName>
        <fullName evidence="1">Uncharacterized protein</fullName>
    </submittedName>
</protein>
<proteinExistence type="predicted"/>
<comment type="caution">
    <text evidence="1">The sequence shown here is derived from an EMBL/GenBank/DDBJ whole genome shotgun (WGS) entry which is preliminary data.</text>
</comment>
<name>A0A9W6QHZ8_9ACTN</name>
<dbReference type="Proteomes" id="UP001165041">
    <property type="component" value="Unassembled WGS sequence"/>
</dbReference>
<evidence type="ECO:0000313" key="1">
    <source>
        <dbReference type="EMBL" id="GLW75369.1"/>
    </source>
</evidence>
<evidence type="ECO:0000313" key="2">
    <source>
        <dbReference type="Proteomes" id="UP001165041"/>
    </source>
</evidence>
<accession>A0A9W6QHZ8</accession>